<dbReference type="Pfam" id="PF08327">
    <property type="entry name" value="AHSA1"/>
    <property type="match status" value="1"/>
</dbReference>
<dbReference type="Proteomes" id="UP000189935">
    <property type="component" value="Chromosome I"/>
</dbReference>
<dbReference type="SUPFAM" id="SSF55961">
    <property type="entry name" value="Bet v1-like"/>
    <property type="match status" value="1"/>
</dbReference>
<dbReference type="InterPro" id="IPR013538">
    <property type="entry name" value="ASHA1/2-like_C"/>
</dbReference>
<dbReference type="OrthoDB" id="9815653at2"/>
<dbReference type="CDD" id="cd08893">
    <property type="entry name" value="SRPBCC_CalC_Aha1-like_GntR-HTH"/>
    <property type="match status" value="1"/>
</dbReference>
<dbReference type="InterPro" id="IPR023393">
    <property type="entry name" value="START-like_dom_sf"/>
</dbReference>
<dbReference type="AlphaFoldDB" id="A0A1M6Q9I3"/>
<organism evidence="3 4">
    <name type="scientific">Bradyrhizobium lablabi</name>
    <dbReference type="NCBI Taxonomy" id="722472"/>
    <lineage>
        <taxon>Bacteria</taxon>
        <taxon>Pseudomonadati</taxon>
        <taxon>Pseudomonadota</taxon>
        <taxon>Alphaproteobacteria</taxon>
        <taxon>Hyphomicrobiales</taxon>
        <taxon>Nitrobacteraceae</taxon>
        <taxon>Bradyrhizobium</taxon>
    </lineage>
</organism>
<feature type="domain" description="Activator of Hsp90 ATPase homologue 1/2-like C-terminal" evidence="2">
    <location>
        <begin position="14"/>
        <end position="136"/>
    </location>
</feature>
<dbReference type="RefSeq" id="WP_079538480.1">
    <property type="nucleotide sequence ID" value="NZ_LT670844.1"/>
</dbReference>
<name>A0A1M6Q9I3_9BRAD</name>
<comment type="similarity">
    <text evidence="1">Belongs to the AHA1 family.</text>
</comment>
<dbReference type="Gene3D" id="3.30.530.20">
    <property type="match status" value="1"/>
</dbReference>
<evidence type="ECO:0000256" key="1">
    <source>
        <dbReference type="ARBA" id="ARBA00006817"/>
    </source>
</evidence>
<evidence type="ECO:0000259" key="2">
    <source>
        <dbReference type="Pfam" id="PF08327"/>
    </source>
</evidence>
<evidence type="ECO:0000313" key="3">
    <source>
        <dbReference type="EMBL" id="SHK16939.1"/>
    </source>
</evidence>
<gene>
    <name evidence="3" type="ORF">SAMN05444159_2601</name>
</gene>
<evidence type="ECO:0000313" key="4">
    <source>
        <dbReference type="Proteomes" id="UP000189935"/>
    </source>
</evidence>
<proteinExistence type="inferred from homology"/>
<protein>
    <submittedName>
        <fullName evidence="3">Uncharacterized conserved protein YndB, AHSA1/START domain</fullName>
    </submittedName>
</protein>
<reference evidence="3 4" key="1">
    <citation type="submission" date="2016-11" db="EMBL/GenBank/DDBJ databases">
        <authorList>
            <person name="Jaros S."/>
            <person name="Januszkiewicz K."/>
            <person name="Wedrychowicz H."/>
        </authorList>
    </citation>
    <scope>NUCLEOTIDE SEQUENCE [LARGE SCALE GENOMIC DNA]</scope>
    <source>
        <strain evidence="3 4">GAS499</strain>
    </source>
</reference>
<dbReference type="EMBL" id="LT670844">
    <property type="protein sequence ID" value="SHK16939.1"/>
    <property type="molecule type" value="Genomic_DNA"/>
</dbReference>
<sequence>MSKPEFVYVIYIHAPSEKIWQALMDPEMTKEFWGRHRNQSDWKIGSAWRHENYDDATDIAVAGHIVESDPPRRLVLTWARPDETDKAAFSRVTFEIEEFMGSARLTVTHSDLTPETLRNISAGWPAVLSSLKSLLETGASLPMTRRNWKKAR</sequence>
<accession>A0A1M6Q9I3</accession>